<keyword evidence="4" id="KW-1185">Reference proteome</keyword>
<keyword evidence="1" id="KW-0732">Signal</keyword>
<evidence type="ECO:0000259" key="2">
    <source>
        <dbReference type="Pfam" id="PF12192"/>
    </source>
</evidence>
<feature type="chain" id="PRO_5002220716" description="Fungal calcium binding protein domain-containing protein" evidence="1">
    <location>
        <begin position="18"/>
        <end position="92"/>
    </location>
</feature>
<proteinExistence type="predicted"/>
<sequence length="92" mass="8992">MQFSIVALLSLASVAFASPISLHLIRSCDAGKCAVALGPAAVGCLAAGVQIGVDPIADAGCVAGVVDSAVNTSRILVLDAGVVLSVTLRVSS</sequence>
<dbReference type="OrthoDB" id="3036244at2759"/>
<feature type="non-terminal residue" evidence="3">
    <location>
        <position position="92"/>
    </location>
</feature>
<accession>A0A0C9TY04</accession>
<feature type="signal peptide" evidence="1">
    <location>
        <begin position="1"/>
        <end position="17"/>
    </location>
</feature>
<dbReference type="AlphaFoldDB" id="A0A0C9TY04"/>
<dbReference type="Proteomes" id="UP000054279">
    <property type="component" value="Unassembled WGS sequence"/>
</dbReference>
<evidence type="ECO:0000313" key="3">
    <source>
        <dbReference type="EMBL" id="KIJ26719.1"/>
    </source>
</evidence>
<organism evidence="3 4">
    <name type="scientific">Sphaerobolus stellatus (strain SS14)</name>
    <dbReference type="NCBI Taxonomy" id="990650"/>
    <lineage>
        <taxon>Eukaryota</taxon>
        <taxon>Fungi</taxon>
        <taxon>Dikarya</taxon>
        <taxon>Basidiomycota</taxon>
        <taxon>Agaricomycotina</taxon>
        <taxon>Agaricomycetes</taxon>
        <taxon>Phallomycetidae</taxon>
        <taxon>Geastrales</taxon>
        <taxon>Sphaerobolaceae</taxon>
        <taxon>Sphaerobolus</taxon>
    </lineage>
</organism>
<dbReference type="Pfam" id="PF12192">
    <property type="entry name" value="CBP"/>
    <property type="match status" value="1"/>
</dbReference>
<feature type="domain" description="Fungal calcium binding protein" evidence="2">
    <location>
        <begin position="27"/>
        <end position="73"/>
    </location>
</feature>
<dbReference type="InterPro" id="IPR022013">
    <property type="entry name" value="CBP"/>
</dbReference>
<name>A0A0C9TY04_SPHS4</name>
<protein>
    <recommendedName>
        <fullName evidence="2">Fungal calcium binding protein domain-containing protein</fullName>
    </recommendedName>
</protein>
<gene>
    <name evidence="3" type="ORF">M422DRAFT_38107</name>
</gene>
<dbReference type="EMBL" id="KN837359">
    <property type="protein sequence ID" value="KIJ26719.1"/>
    <property type="molecule type" value="Genomic_DNA"/>
</dbReference>
<evidence type="ECO:0000256" key="1">
    <source>
        <dbReference type="SAM" id="SignalP"/>
    </source>
</evidence>
<dbReference type="Gene3D" id="1.10.1740.120">
    <property type="match status" value="1"/>
</dbReference>
<dbReference type="HOGENOM" id="CLU_2419169_0_0_1"/>
<reference evidence="3 4" key="1">
    <citation type="submission" date="2014-06" db="EMBL/GenBank/DDBJ databases">
        <title>Evolutionary Origins and Diversification of the Mycorrhizal Mutualists.</title>
        <authorList>
            <consortium name="DOE Joint Genome Institute"/>
            <consortium name="Mycorrhizal Genomics Consortium"/>
            <person name="Kohler A."/>
            <person name="Kuo A."/>
            <person name="Nagy L.G."/>
            <person name="Floudas D."/>
            <person name="Copeland A."/>
            <person name="Barry K.W."/>
            <person name="Cichocki N."/>
            <person name="Veneault-Fourrey C."/>
            <person name="LaButti K."/>
            <person name="Lindquist E.A."/>
            <person name="Lipzen A."/>
            <person name="Lundell T."/>
            <person name="Morin E."/>
            <person name="Murat C."/>
            <person name="Riley R."/>
            <person name="Ohm R."/>
            <person name="Sun H."/>
            <person name="Tunlid A."/>
            <person name="Henrissat B."/>
            <person name="Grigoriev I.V."/>
            <person name="Hibbett D.S."/>
            <person name="Martin F."/>
        </authorList>
    </citation>
    <scope>NUCLEOTIDE SEQUENCE [LARGE SCALE GENOMIC DNA]</scope>
    <source>
        <strain evidence="3 4">SS14</strain>
    </source>
</reference>
<evidence type="ECO:0000313" key="4">
    <source>
        <dbReference type="Proteomes" id="UP000054279"/>
    </source>
</evidence>